<comment type="catalytic activity">
    <reaction evidence="4 5">
        <text>uridine(38/39/40) in tRNA = pseudouridine(38/39/40) in tRNA</text>
        <dbReference type="Rhea" id="RHEA:22376"/>
        <dbReference type="Rhea" id="RHEA-COMP:10085"/>
        <dbReference type="Rhea" id="RHEA-COMP:10087"/>
        <dbReference type="ChEBI" id="CHEBI:65314"/>
        <dbReference type="ChEBI" id="CHEBI:65315"/>
        <dbReference type="EC" id="5.4.99.12"/>
    </reaction>
</comment>
<evidence type="ECO:0000313" key="8">
    <source>
        <dbReference type="Proteomes" id="UP000246894"/>
    </source>
</evidence>
<dbReference type="Gene3D" id="3.30.70.660">
    <property type="entry name" value="Pseudouridine synthase I, catalytic domain, C-terminal subdomain"/>
    <property type="match status" value="1"/>
</dbReference>
<comment type="function">
    <text evidence="4">Formation of pseudouridine at positions 38, 39 and 40 in the anticodon stem and loop of transfer RNAs.</text>
</comment>
<dbReference type="KEGG" id="aum:AURMO_00217"/>
<dbReference type="GO" id="GO:0031119">
    <property type="term" value="P:tRNA pseudouridine synthesis"/>
    <property type="evidence" value="ECO:0007669"/>
    <property type="project" value="UniProtKB-UniRule"/>
</dbReference>
<dbReference type="GO" id="GO:0160147">
    <property type="term" value="F:tRNA pseudouridine(38-40) synthase activity"/>
    <property type="evidence" value="ECO:0007669"/>
    <property type="project" value="UniProtKB-EC"/>
</dbReference>
<keyword evidence="2 4" id="KW-0819">tRNA processing</keyword>
<keyword evidence="3 4" id="KW-0413">Isomerase</keyword>
<dbReference type="HAMAP" id="MF_00171">
    <property type="entry name" value="TruA"/>
    <property type="match status" value="1"/>
</dbReference>
<dbReference type="EC" id="5.4.99.12" evidence="4"/>
<proteinExistence type="inferred from homology"/>
<dbReference type="Pfam" id="PF01416">
    <property type="entry name" value="PseudoU_synth_1"/>
    <property type="match status" value="1"/>
</dbReference>
<accession>A0A2Z3RY10</accession>
<dbReference type="Proteomes" id="UP000246894">
    <property type="component" value="Chromosome"/>
</dbReference>
<comment type="similarity">
    <text evidence="1 4 5">Belongs to the tRNA pseudouridine synthase TruA family.</text>
</comment>
<comment type="caution">
    <text evidence="4">Lacks conserved residue(s) required for the propagation of feature annotation.</text>
</comment>
<dbReference type="InterPro" id="IPR020103">
    <property type="entry name" value="PsdUridine_synth_cat_dom_sf"/>
</dbReference>
<organism evidence="7 8">
    <name type="scientific">Aurantimicrobium photophilum</name>
    <dbReference type="NCBI Taxonomy" id="1987356"/>
    <lineage>
        <taxon>Bacteria</taxon>
        <taxon>Bacillati</taxon>
        <taxon>Actinomycetota</taxon>
        <taxon>Actinomycetes</taxon>
        <taxon>Micrococcales</taxon>
        <taxon>Microbacteriaceae</taxon>
        <taxon>Aurantimicrobium</taxon>
    </lineage>
</organism>
<dbReference type="GO" id="GO:0003723">
    <property type="term" value="F:RNA binding"/>
    <property type="evidence" value="ECO:0007669"/>
    <property type="project" value="InterPro"/>
</dbReference>
<evidence type="ECO:0000256" key="2">
    <source>
        <dbReference type="ARBA" id="ARBA00022694"/>
    </source>
</evidence>
<evidence type="ECO:0000256" key="3">
    <source>
        <dbReference type="ARBA" id="ARBA00023235"/>
    </source>
</evidence>
<dbReference type="AlphaFoldDB" id="A0A2Z3RY10"/>
<reference evidence="7 8" key="1">
    <citation type="submission" date="2017-10" db="EMBL/GenBank/DDBJ databases">
        <title>Genome of an Actinobacterium that displays light-enhanced growth.</title>
        <authorList>
            <person name="Maresca J.A."/>
            <person name="Hempel P."/>
            <person name="Shevchenko O."/>
            <person name="Miller K.J."/>
            <person name="Hahn M.W."/>
        </authorList>
    </citation>
    <scope>NUCLEOTIDE SEQUENCE [LARGE SCALE GENOMIC DNA]</scope>
    <source>
        <strain evidence="7 8">MWH-Mo1</strain>
    </source>
</reference>
<evidence type="ECO:0000256" key="1">
    <source>
        <dbReference type="ARBA" id="ARBA00009375"/>
    </source>
</evidence>
<dbReference type="InterPro" id="IPR020094">
    <property type="entry name" value="TruA/RsuA/RluB/E/F_N"/>
</dbReference>
<feature type="domain" description="Pseudouridine synthase I TruA alpha/beta" evidence="6">
    <location>
        <begin position="204"/>
        <end position="306"/>
    </location>
</feature>
<evidence type="ECO:0000256" key="5">
    <source>
        <dbReference type="RuleBase" id="RU003792"/>
    </source>
</evidence>
<dbReference type="InterPro" id="IPR020095">
    <property type="entry name" value="PsdUridine_synth_TruA_C"/>
</dbReference>
<dbReference type="Gene3D" id="3.30.70.580">
    <property type="entry name" value="Pseudouridine synthase I, catalytic domain, N-terminal subdomain"/>
    <property type="match status" value="1"/>
</dbReference>
<evidence type="ECO:0000256" key="4">
    <source>
        <dbReference type="HAMAP-Rule" id="MF_00171"/>
    </source>
</evidence>
<feature type="active site" description="Nucleophile" evidence="4">
    <location>
        <position position="78"/>
    </location>
</feature>
<dbReference type="PANTHER" id="PTHR11142">
    <property type="entry name" value="PSEUDOURIDYLATE SYNTHASE"/>
    <property type="match status" value="1"/>
</dbReference>
<dbReference type="EMBL" id="CP023994">
    <property type="protein sequence ID" value="AWR20836.1"/>
    <property type="molecule type" value="Genomic_DNA"/>
</dbReference>
<name>A0A2Z3RY10_9MICO</name>
<dbReference type="SUPFAM" id="SSF55120">
    <property type="entry name" value="Pseudouridine synthase"/>
    <property type="match status" value="1"/>
</dbReference>
<dbReference type="InterPro" id="IPR020097">
    <property type="entry name" value="PsdUridine_synth_TruA_a/b_dom"/>
</dbReference>
<dbReference type="InterPro" id="IPR001406">
    <property type="entry name" value="PsdUridine_synth_TruA"/>
</dbReference>
<evidence type="ECO:0000259" key="6">
    <source>
        <dbReference type="Pfam" id="PF01416"/>
    </source>
</evidence>
<dbReference type="CDD" id="cd02570">
    <property type="entry name" value="PseudoU_synth_EcTruA"/>
    <property type="match status" value="1"/>
</dbReference>
<gene>
    <name evidence="4" type="primary">truA</name>
    <name evidence="7" type="ORF">AURMO_00217</name>
</gene>
<comment type="subunit">
    <text evidence="4">Homodimer.</text>
</comment>
<dbReference type="RefSeq" id="WP_338021093.1">
    <property type="nucleotide sequence ID" value="NZ_CP023994.1"/>
</dbReference>
<dbReference type="PANTHER" id="PTHR11142:SF0">
    <property type="entry name" value="TRNA PSEUDOURIDINE SYNTHASE-LIKE 1"/>
    <property type="match status" value="1"/>
</dbReference>
<sequence length="329" mass="36460">MNEEAITPGEIVEDDFSDLIDVEGDVRLRLDFGYDGTDFAGWAKQPGKRTVEGTLEQAFAQVLRMEVSPRIVVAGRTDAGVHAADQVAHIDVPLEQLIRVSFSREERRALQEQGGIPVVGGLPQVPHTMLHALMRRVDGSVGRNADVVINKITVAPLGFDARFSPLARRYEYRLADGLERLNPIERRRTAFHFYPLNVDAMNEAAEMMLGLRDFGAFCRPRPGATTIRELQEFHWERDASGVIVAQLQADAFCHSMVRSLVGACVAAGSGTHSLDAIEDLRTKGERTSVFKVMPAHGLTLTQIIYPPDSEVGARAELTRSRRVLEEDFL</sequence>
<keyword evidence="8" id="KW-1185">Reference proteome</keyword>
<protein>
    <recommendedName>
        <fullName evidence="4">tRNA pseudouridine synthase A</fullName>
        <ecNumber evidence="4">5.4.99.12</ecNumber>
    </recommendedName>
    <alternativeName>
        <fullName evidence="4">tRNA pseudouridine(38-40) synthase</fullName>
    </alternativeName>
    <alternativeName>
        <fullName evidence="4">tRNA pseudouridylate synthase I</fullName>
    </alternativeName>
    <alternativeName>
        <fullName evidence="4">tRNA-uridine isomerase I</fullName>
    </alternativeName>
</protein>
<feature type="binding site" evidence="4">
    <location>
        <position position="170"/>
    </location>
    <ligand>
        <name>substrate</name>
    </ligand>
</feature>
<evidence type="ECO:0000313" key="7">
    <source>
        <dbReference type="EMBL" id="AWR20836.1"/>
    </source>
</evidence>